<reference evidence="2" key="1">
    <citation type="journal article" date="2021" name="Nat. Commun.">
        <title>Genetic determinants of endophytism in the Arabidopsis root mycobiome.</title>
        <authorList>
            <person name="Mesny F."/>
            <person name="Miyauchi S."/>
            <person name="Thiergart T."/>
            <person name="Pickel B."/>
            <person name="Atanasova L."/>
            <person name="Karlsson M."/>
            <person name="Huettel B."/>
            <person name="Barry K.W."/>
            <person name="Haridas S."/>
            <person name="Chen C."/>
            <person name="Bauer D."/>
            <person name="Andreopoulos W."/>
            <person name="Pangilinan J."/>
            <person name="LaButti K."/>
            <person name="Riley R."/>
            <person name="Lipzen A."/>
            <person name="Clum A."/>
            <person name="Drula E."/>
            <person name="Henrissat B."/>
            <person name="Kohler A."/>
            <person name="Grigoriev I.V."/>
            <person name="Martin F.M."/>
            <person name="Hacquard S."/>
        </authorList>
    </citation>
    <scope>NUCLEOTIDE SEQUENCE</scope>
    <source>
        <strain evidence="2">MPI-SDFR-AT-0073</strain>
    </source>
</reference>
<dbReference type="Gene3D" id="3.40.50.12780">
    <property type="entry name" value="N-terminal domain of ligase-like"/>
    <property type="match status" value="1"/>
</dbReference>
<dbReference type="Pfam" id="PF00550">
    <property type="entry name" value="PP-binding"/>
    <property type="match status" value="1"/>
</dbReference>
<evidence type="ECO:0000313" key="2">
    <source>
        <dbReference type="EMBL" id="KAH6657919.1"/>
    </source>
</evidence>
<dbReference type="PANTHER" id="PTHR22754:SF32">
    <property type="entry name" value="DISCO-INTERACTING PROTEIN 2"/>
    <property type="match status" value="1"/>
</dbReference>
<organism evidence="2 3">
    <name type="scientific">Truncatella angustata</name>
    <dbReference type="NCBI Taxonomy" id="152316"/>
    <lineage>
        <taxon>Eukaryota</taxon>
        <taxon>Fungi</taxon>
        <taxon>Dikarya</taxon>
        <taxon>Ascomycota</taxon>
        <taxon>Pezizomycotina</taxon>
        <taxon>Sordariomycetes</taxon>
        <taxon>Xylariomycetidae</taxon>
        <taxon>Amphisphaeriales</taxon>
        <taxon>Sporocadaceae</taxon>
        <taxon>Truncatella</taxon>
    </lineage>
</organism>
<name>A0A9P9A1B6_9PEZI</name>
<dbReference type="AlphaFoldDB" id="A0A9P9A1B6"/>
<dbReference type="GeneID" id="70126433"/>
<accession>A0A9P9A1B6</accession>
<evidence type="ECO:0000313" key="3">
    <source>
        <dbReference type="Proteomes" id="UP000758603"/>
    </source>
</evidence>
<dbReference type="SUPFAM" id="SSF53474">
    <property type="entry name" value="alpha/beta-Hydrolases"/>
    <property type="match status" value="1"/>
</dbReference>
<dbReference type="Gene3D" id="3.40.50.1820">
    <property type="entry name" value="alpha/beta hydrolase"/>
    <property type="match status" value="1"/>
</dbReference>
<dbReference type="PROSITE" id="PS00455">
    <property type="entry name" value="AMP_BINDING"/>
    <property type="match status" value="1"/>
</dbReference>
<dbReference type="InterPro" id="IPR001031">
    <property type="entry name" value="Thioesterase"/>
</dbReference>
<dbReference type="Pfam" id="PF00501">
    <property type="entry name" value="AMP-binding"/>
    <property type="match status" value="1"/>
</dbReference>
<dbReference type="RefSeq" id="XP_045962153.1">
    <property type="nucleotide sequence ID" value="XM_046097541.1"/>
</dbReference>
<dbReference type="Gene3D" id="3.30.300.30">
    <property type="match status" value="1"/>
</dbReference>
<dbReference type="InterPro" id="IPR042099">
    <property type="entry name" value="ANL_N_sf"/>
</dbReference>
<proteinExistence type="predicted"/>
<dbReference type="OrthoDB" id="10253869at2759"/>
<dbReference type="SUPFAM" id="SSF56801">
    <property type="entry name" value="Acetyl-CoA synthetase-like"/>
    <property type="match status" value="1"/>
</dbReference>
<dbReference type="InterPro" id="IPR045851">
    <property type="entry name" value="AMP-bd_C_sf"/>
</dbReference>
<comment type="caution">
    <text evidence="2">The sequence shown here is derived from an EMBL/GenBank/DDBJ whole genome shotgun (WGS) entry which is preliminary data.</text>
</comment>
<dbReference type="SUPFAM" id="SSF47336">
    <property type="entry name" value="ACP-like"/>
    <property type="match status" value="1"/>
</dbReference>
<dbReference type="InterPro" id="IPR029058">
    <property type="entry name" value="AB_hydrolase_fold"/>
</dbReference>
<dbReference type="InterPro" id="IPR036736">
    <property type="entry name" value="ACP-like_sf"/>
</dbReference>
<dbReference type="Proteomes" id="UP000758603">
    <property type="component" value="Unassembled WGS sequence"/>
</dbReference>
<protein>
    <recommendedName>
        <fullName evidence="1">Carrier domain-containing protein</fullName>
    </recommendedName>
</protein>
<evidence type="ECO:0000259" key="1">
    <source>
        <dbReference type="PROSITE" id="PS50075"/>
    </source>
</evidence>
<dbReference type="Gene3D" id="1.10.1200.10">
    <property type="entry name" value="ACP-like"/>
    <property type="match status" value="1"/>
</dbReference>
<sequence length="928" mass="103376">MYTLIDIPKHAASTAPTKQLLFYTQEHTIQSITYLELYTRVQRNAKVLMELGSITNRIILLHLDSQFNYVVWFWSVIAAGMIPAVSTPLPANTKVRDRHLKHIKHLLGRPLVITTRALVSELSPLDDLSIVAIEDLARSTPTSNELDCDHYRGSGTPLKVDTVAFMMLTSGSTGGAKAVEISHAQVLAALDGKSQTLQTSGEDVFLNWIGFDHVACVTEIHLHAMRVCAKQIHLPPSMAIHDPILWLKQLSDNSVSITFAPNFFLAEVTKAMEFDHENRRIDLVNLRHVVSGGEANKVSTGIAFNKLAKRLGCTHNVLRPAFGMTESCAGSIYNLEFPPLGDVAGEDFCSVGTSIHTMDARIVDSAGHECEIGQNGELQLKGPSVFNAYHNDMTSTESSFASDGWFKTGDVGHWVSSNRSIMLVGRNKDTIIINGINYYSHEIEAAIEDLAIKYLVPSFTAVFPIWAGDSDTEEVVVTFALSEGVVSDEALAVVIDKIRNAVFLHCSRQPSIVIPLPLGSLNKSSLGKLSRFQLKQAFEKGRFQEEVESTSARISSHRRAVRKAPETETEKFMARFFAEEFSLDTEEVSLEDSMVGMGMDSIRLMRFKDRLQKQLDQEKEIPIGLLLSNPSVGSLAKAIEEWNDIDVVAYNPVIVLQSGKSGAVPVWFIHPGLGEVLVFLNISRYFTDRQAYALRAPGFNRGEEMFSSIDDMTDVYMDTIRRHQPHGPYVLIGYSFGSMIAFEITKKLEAAGHEVFMGSLNGPPHIKWRMIQIDWCELFLNLSYFLGFLTEEAAVKKSAEFHQAGYTRHEIVDEILAIVPAAKLKELDLSAEKLAHWADVSSKLQGLAHSYDPTGKVQHIDVFYADPLLAVSNDKELWLQQHLHPWNEFCQGPVRFHDSPGAHYTMLNPDHVFVMQKVLRSALKARGV</sequence>
<dbReference type="Pfam" id="PF00975">
    <property type="entry name" value="Thioesterase"/>
    <property type="match status" value="1"/>
</dbReference>
<keyword evidence="3" id="KW-1185">Reference proteome</keyword>
<dbReference type="InterPro" id="IPR000873">
    <property type="entry name" value="AMP-dep_synth/lig_dom"/>
</dbReference>
<dbReference type="PANTHER" id="PTHR22754">
    <property type="entry name" value="DISCO-INTERACTING PROTEIN 2 DIP2 -RELATED"/>
    <property type="match status" value="1"/>
</dbReference>
<gene>
    <name evidence="2" type="ORF">BKA67DRAFT_513155</name>
</gene>
<dbReference type="InterPro" id="IPR020845">
    <property type="entry name" value="AMP-binding_CS"/>
</dbReference>
<dbReference type="PROSITE" id="PS50075">
    <property type="entry name" value="CARRIER"/>
    <property type="match status" value="1"/>
</dbReference>
<feature type="domain" description="Carrier" evidence="1">
    <location>
        <begin position="564"/>
        <end position="643"/>
    </location>
</feature>
<dbReference type="EMBL" id="JAGPXC010000002">
    <property type="protein sequence ID" value="KAH6657919.1"/>
    <property type="molecule type" value="Genomic_DNA"/>
</dbReference>
<dbReference type="InterPro" id="IPR009081">
    <property type="entry name" value="PP-bd_ACP"/>
</dbReference>